<proteinExistence type="predicted"/>
<dbReference type="Proteomes" id="UP001454036">
    <property type="component" value="Unassembled WGS sequence"/>
</dbReference>
<protein>
    <submittedName>
        <fullName evidence="2">Uncharacterized protein</fullName>
    </submittedName>
</protein>
<evidence type="ECO:0000256" key="1">
    <source>
        <dbReference type="SAM" id="MobiDB-lite"/>
    </source>
</evidence>
<reference evidence="2 3" key="1">
    <citation type="submission" date="2024-01" db="EMBL/GenBank/DDBJ databases">
        <title>The complete chloroplast genome sequence of Lithospermum erythrorhizon: insights into the phylogenetic relationship among Boraginaceae species and the maternal lineages of purple gromwells.</title>
        <authorList>
            <person name="Okada T."/>
            <person name="Watanabe K."/>
        </authorList>
    </citation>
    <scope>NUCLEOTIDE SEQUENCE [LARGE SCALE GENOMIC DNA]</scope>
</reference>
<accession>A0AAV3RMU1</accession>
<dbReference type="PANTHER" id="PTHR48435:SF1">
    <property type="entry name" value="POLYPROTEIN"/>
    <property type="match status" value="1"/>
</dbReference>
<dbReference type="PANTHER" id="PTHR48435">
    <property type="entry name" value="POLYPROTEIN"/>
    <property type="match status" value="1"/>
</dbReference>
<gene>
    <name evidence="2" type="ORF">LIER_30193</name>
</gene>
<feature type="region of interest" description="Disordered" evidence="1">
    <location>
        <begin position="47"/>
        <end position="69"/>
    </location>
</feature>
<evidence type="ECO:0000313" key="3">
    <source>
        <dbReference type="Proteomes" id="UP001454036"/>
    </source>
</evidence>
<sequence length="293" mass="33554">MITPLESSAIPIASFDKKGKSIYVFRDEDGHQYFDVCECQYCKMHDSDDEDKVTNPHKRKNKKENRKKSMQQQLKEIYEAGDPEVDLLGEPSSKEFEYFVLYSKSKISDPIMPEINMFQYVSSDFPSSNFEKDDVKHSWKVKNPLNKLLKEIASNQEKFYQQTQQKVSIIEEAILEIQQKMALLHQECLHQASSGPMASPLISQKEADLKFLKAHLFSLQNPPPMPTSMPYDPFSPFPDYSSDESLSPIMMVGVFPQEDEIESEADNSAHEQTTQAHVELPPEAPPYFVGNSQ</sequence>
<evidence type="ECO:0000313" key="2">
    <source>
        <dbReference type="EMBL" id="GAA0181046.1"/>
    </source>
</evidence>
<dbReference type="AlphaFoldDB" id="A0AAV3RMU1"/>
<comment type="caution">
    <text evidence="2">The sequence shown here is derived from an EMBL/GenBank/DDBJ whole genome shotgun (WGS) entry which is preliminary data.</text>
</comment>
<name>A0AAV3RMU1_LITER</name>
<dbReference type="InterPro" id="IPR053098">
    <property type="entry name" value="Petuviruses_polyprotein"/>
</dbReference>
<keyword evidence="3" id="KW-1185">Reference proteome</keyword>
<feature type="region of interest" description="Disordered" evidence="1">
    <location>
        <begin position="258"/>
        <end position="293"/>
    </location>
</feature>
<organism evidence="2 3">
    <name type="scientific">Lithospermum erythrorhizon</name>
    <name type="common">Purple gromwell</name>
    <name type="synonym">Lithospermum officinale var. erythrorhizon</name>
    <dbReference type="NCBI Taxonomy" id="34254"/>
    <lineage>
        <taxon>Eukaryota</taxon>
        <taxon>Viridiplantae</taxon>
        <taxon>Streptophyta</taxon>
        <taxon>Embryophyta</taxon>
        <taxon>Tracheophyta</taxon>
        <taxon>Spermatophyta</taxon>
        <taxon>Magnoliopsida</taxon>
        <taxon>eudicotyledons</taxon>
        <taxon>Gunneridae</taxon>
        <taxon>Pentapetalae</taxon>
        <taxon>asterids</taxon>
        <taxon>lamiids</taxon>
        <taxon>Boraginales</taxon>
        <taxon>Boraginaceae</taxon>
        <taxon>Boraginoideae</taxon>
        <taxon>Lithospermeae</taxon>
        <taxon>Lithospermum</taxon>
    </lineage>
</organism>
<feature type="compositionally biased region" description="Basic residues" evidence="1">
    <location>
        <begin position="55"/>
        <end position="69"/>
    </location>
</feature>
<dbReference type="EMBL" id="BAABME010010689">
    <property type="protein sequence ID" value="GAA0181046.1"/>
    <property type="molecule type" value="Genomic_DNA"/>
</dbReference>